<feature type="transmembrane region" description="Helical" evidence="1">
    <location>
        <begin position="134"/>
        <end position="150"/>
    </location>
</feature>
<dbReference type="RefSeq" id="WP_016959884.1">
    <property type="nucleotide sequence ID" value="NZ_AJWN02000046.1"/>
</dbReference>
<evidence type="ECO:0008006" key="4">
    <source>
        <dbReference type="Google" id="ProtNLM"/>
    </source>
</evidence>
<keyword evidence="1" id="KW-1133">Transmembrane helix</keyword>
<proteinExistence type="predicted"/>
<dbReference type="PANTHER" id="PTHR33979">
    <property type="entry name" value="OS02G0221600 PROTEIN"/>
    <property type="match status" value="1"/>
</dbReference>
<dbReference type="EMBL" id="AJWN02000046">
    <property type="protein sequence ID" value="OEE61484.1"/>
    <property type="molecule type" value="Genomic_DNA"/>
</dbReference>
<dbReference type="AlphaFoldDB" id="A0A1E5C7H6"/>
<feature type="transmembrane region" description="Helical" evidence="1">
    <location>
        <begin position="197"/>
        <end position="215"/>
    </location>
</feature>
<keyword evidence="3" id="KW-1185">Reference proteome</keyword>
<feature type="transmembrane region" description="Helical" evidence="1">
    <location>
        <begin position="157"/>
        <end position="177"/>
    </location>
</feature>
<organism evidence="2 3">
    <name type="scientific">Enterovibrio norvegicus FF-454</name>
    <dbReference type="NCBI Taxonomy" id="1185651"/>
    <lineage>
        <taxon>Bacteria</taxon>
        <taxon>Pseudomonadati</taxon>
        <taxon>Pseudomonadota</taxon>
        <taxon>Gammaproteobacteria</taxon>
        <taxon>Vibrionales</taxon>
        <taxon>Vibrionaceae</taxon>
        <taxon>Enterovibrio</taxon>
    </lineage>
</organism>
<dbReference type="Pfam" id="PF13398">
    <property type="entry name" value="Peptidase_M50B"/>
    <property type="match status" value="1"/>
</dbReference>
<dbReference type="Proteomes" id="UP000095039">
    <property type="component" value="Unassembled WGS sequence"/>
</dbReference>
<evidence type="ECO:0000256" key="1">
    <source>
        <dbReference type="SAM" id="Phobius"/>
    </source>
</evidence>
<reference evidence="2 3" key="1">
    <citation type="journal article" date="2012" name="Science">
        <title>Ecological populations of bacteria act as socially cohesive units of antibiotic production and resistance.</title>
        <authorList>
            <person name="Cordero O.X."/>
            <person name="Wildschutte H."/>
            <person name="Kirkup B."/>
            <person name="Proehl S."/>
            <person name="Ngo L."/>
            <person name="Hussain F."/>
            <person name="Le Roux F."/>
            <person name="Mincer T."/>
            <person name="Polz M.F."/>
        </authorList>
    </citation>
    <scope>NUCLEOTIDE SEQUENCE [LARGE SCALE GENOMIC DNA]</scope>
    <source>
        <strain evidence="2 3">FF-454</strain>
    </source>
</reference>
<feature type="transmembrane region" description="Helical" evidence="1">
    <location>
        <begin position="112"/>
        <end position="128"/>
    </location>
</feature>
<dbReference type="InterPro" id="IPR049500">
    <property type="entry name" value="Peptidase_M50B-like"/>
</dbReference>
<name>A0A1E5C7H6_9GAMM</name>
<keyword evidence="1" id="KW-0472">Membrane</keyword>
<dbReference type="PANTHER" id="PTHR33979:SF2">
    <property type="entry name" value="PEPTIDASE M50B-LIKE-DOMAIN-CONTAINING PROTEIN"/>
    <property type="match status" value="1"/>
</dbReference>
<evidence type="ECO:0000313" key="2">
    <source>
        <dbReference type="EMBL" id="OEE61484.1"/>
    </source>
</evidence>
<protein>
    <recommendedName>
        <fullName evidence="4">Peptidase M50</fullName>
    </recommendedName>
</protein>
<comment type="caution">
    <text evidence="2">The sequence shown here is derived from an EMBL/GenBank/DDBJ whole genome shotgun (WGS) entry which is preliminary data.</text>
</comment>
<feature type="transmembrane region" description="Helical" evidence="1">
    <location>
        <begin position="82"/>
        <end position="105"/>
    </location>
</feature>
<gene>
    <name evidence="2" type="ORF">A1OK_09005</name>
</gene>
<keyword evidence="1" id="KW-0812">Transmembrane</keyword>
<evidence type="ECO:0000313" key="3">
    <source>
        <dbReference type="Proteomes" id="UP000095039"/>
    </source>
</evidence>
<sequence>MFKRIQQHAKGDLFIFLLFAFLALWMHHFSHSAILSYSLKPVEVFLHEGSHALATLLTGNHLQSLHLAWREGHVISAVSGRIGQIIIAFSGYAGASLWGLLIYATSINASKGIKVVLIAFSAFFFLYIDSLTTGLILSFVIGVFVVSWYLGKAGSYFLRFLGIFVMLNSIYSPTYLWSYDQTGDHVSLSKLTFLPSFVFILIWLGIGLYCFKLAYNITLKKQQQ</sequence>
<accession>A0A1E5C7H6</accession>